<evidence type="ECO:0000313" key="5">
    <source>
        <dbReference type="EMBL" id="AKG42506.1"/>
    </source>
</evidence>
<name>A0A0F7CN92_9ACTN</name>
<organism evidence="5 6">
    <name type="scientific">Streptomyces xiamenensis</name>
    <dbReference type="NCBI Taxonomy" id="408015"/>
    <lineage>
        <taxon>Bacteria</taxon>
        <taxon>Bacillati</taxon>
        <taxon>Actinomycetota</taxon>
        <taxon>Actinomycetes</taxon>
        <taxon>Kitasatosporales</taxon>
        <taxon>Streptomycetaceae</taxon>
        <taxon>Streptomyces</taxon>
    </lineage>
</organism>
<dbReference type="InterPro" id="IPR001509">
    <property type="entry name" value="Epimerase_deHydtase"/>
</dbReference>
<dbReference type="KEGG" id="sxi:SXIM_11220"/>
<evidence type="ECO:0000313" key="6">
    <source>
        <dbReference type="Proteomes" id="UP000034034"/>
    </source>
</evidence>
<proteinExistence type="inferred from homology"/>
<dbReference type="HOGENOM" id="CLU_047373_0_2_11"/>
<dbReference type="STRING" id="408015.SXIM_11220"/>
<dbReference type="PATRIC" id="fig|408015.6.peg.1152"/>
<evidence type="ECO:0000256" key="2">
    <source>
        <dbReference type="SAM" id="MobiDB-lite"/>
    </source>
</evidence>
<evidence type="ECO:0000259" key="4">
    <source>
        <dbReference type="Pfam" id="PF08338"/>
    </source>
</evidence>
<evidence type="ECO:0000259" key="3">
    <source>
        <dbReference type="Pfam" id="PF01370"/>
    </source>
</evidence>
<dbReference type="AlphaFoldDB" id="A0A0F7CN92"/>
<evidence type="ECO:0000256" key="1">
    <source>
        <dbReference type="ARBA" id="ARBA00009353"/>
    </source>
</evidence>
<dbReference type="InterPro" id="IPR010099">
    <property type="entry name" value="SDR39U1"/>
</dbReference>
<dbReference type="Proteomes" id="UP000034034">
    <property type="component" value="Chromosome"/>
</dbReference>
<dbReference type="Pfam" id="PF01370">
    <property type="entry name" value="Epimerase"/>
    <property type="match status" value="1"/>
</dbReference>
<protein>
    <submittedName>
        <fullName evidence="5">Epimerase</fullName>
    </submittedName>
</protein>
<gene>
    <name evidence="5" type="ORF">SXIM_11220</name>
</gene>
<dbReference type="InterPro" id="IPR036291">
    <property type="entry name" value="NAD(P)-bd_dom_sf"/>
</dbReference>
<dbReference type="Pfam" id="PF08338">
    <property type="entry name" value="DUF1731"/>
    <property type="match status" value="1"/>
</dbReference>
<feature type="region of interest" description="Disordered" evidence="2">
    <location>
        <begin position="1"/>
        <end position="22"/>
    </location>
</feature>
<sequence length="320" mass="33618">MAAMPKRSQRPAATPRPRIAVTGSSGLIGTALTSALRADGTDVVRLVRRPPGAADERWWDPSGRQQESTAASIAGCEAVVHLAGAGVGDHRWTARYKQEIRDSRVLGTAAIAAAIASLPEADRPRTLVCGSAIGWYGDTGTDPVDEDAPAGSGFLADVCREWEAAAVPAAEAGVRTVYARTGLVVARSGGAWGRLFPLFKAGLGGRLGDGNQFWSAISLADHIAALRFLLAEEPGLSGPVNLTGPHPVTNREATRVMGEVLHRPTVFTAPAPLLRVALGQFSEDVLGSQRVLPRRLLEAGFTFTHPTVEDAVRAALANES</sequence>
<reference evidence="5" key="1">
    <citation type="submission" date="2019-08" db="EMBL/GenBank/DDBJ databases">
        <title>Complete genome sequence of a mangrove-derived Streptomyces xiamenensis.</title>
        <authorList>
            <person name="Xu J."/>
        </authorList>
    </citation>
    <scope>NUCLEOTIDE SEQUENCE</scope>
    <source>
        <strain evidence="5">318</strain>
    </source>
</reference>
<feature type="domain" description="DUF1731" evidence="4">
    <location>
        <begin position="269"/>
        <end position="314"/>
    </location>
</feature>
<feature type="domain" description="NAD-dependent epimerase/dehydratase" evidence="3">
    <location>
        <begin position="19"/>
        <end position="232"/>
    </location>
</feature>
<comment type="similarity">
    <text evidence="1">Belongs to the NAD(P)-dependent epimerase/dehydratase family. SDR39U1 subfamily.</text>
</comment>
<dbReference type="SUPFAM" id="SSF51735">
    <property type="entry name" value="NAD(P)-binding Rossmann-fold domains"/>
    <property type="match status" value="1"/>
</dbReference>
<dbReference type="InterPro" id="IPR013549">
    <property type="entry name" value="DUF1731"/>
</dbReference>
<dbReference type="RefSeq" id="WP_046723119.1">
    <property type="nucleotide sequence ID" value="NZ_CP009922.3"/>
</dbReference>
<dbReference type="EMBL" id="CP009922">
    <property type="protein sequence ID" value="AKG42506.1"/>
    <property type="molecule type" value="Genomic_DNA"/>
</dbReference>
<dbReference type="NCBIfam" id="TIGR01777">
    <property type="entry name" value="yfcH"/>
    <property type="match status" value="1"/>
</dbReference>
<accession>A0A0F7CN92</accession>
<dbReference type="PANTHER" id="PTHR11092">
    <property type="entry name" value="SUGAR NUCLEOTIDE EPIMERASE RELATED"/>
    <property type="match status" value="1"/>
</dbReference>
<dbReference type="PANTHER" id="PTHR11092:SF0">
    <property type="entry name" value="EPIMERASE FAMILY PROTEIN SDR39U1"/>
    <property type="match status" value="1"/>
</dbReference>
<keyword evidence="6" id="KW-1185">Reference proteome</keyword>
<dbReference type="Gene3D" id="3.40.50.720">
    <property type="entry name" value="NAD(P)-binding Rossmann-like Domain"/>
    <property type="match status" value="1"/>
</dbReference>